<keyword evidence="5" id="KW-1185">Reference proteome</keyword>
<dbReference type="SUPFAM" id="SSF49899">
    <property type="entry name" value="Concanavalin A-like lectins/glucanases"/>
    <property type="match status" value="1"/>
</dbReference>
<accession>A0A1M4YU12</accession>
<reference evidence="4 5" key="1">
    <citation type="submission" date="2016-11" db="EMBL/GenBank/DDBJ databases">
        <authorList>
            <person name="Jaros S."/>
            <person name="Januszkiewicz K."/>
            <person name="Wedrychowicz H."/>
        </authorList>
    </citation>
    <scope>NUCLEOTIDE SEQUENCE [LARGE SCALE GENOMIC DNA]</scope>
    <source>
        <strain evidence="4 5">DSM 26910</strain>
    </source>
</reference>
<dbReference type="PROSITE" id="PS51257">
    <property type="entry name" value="PROKAR_LIPOPROTEIN"/>
    <property type="match status" value="1"/>
</dbReference>
<dbReference type="PROSITE" id="PS51762">
    <property type="entry name" value="GH16_2"/>
    <property type="match status" value="1"/>
</dbReference>
<dbReference type="RefSeq" id="WP_073000657.1">
    <property type="nucleotide sequence ID" value="NZ_FQUM01000003.1"/>
</dbReference>
<dbReference type="PANTHER" id="PTHR10963:SF55">
    <property type="entry name" value="GLYCOSIDE HYDROLASE FAMILY 16 PROTEIN"/>
    <property type="match status" value="1"/>
</dbReference>
<dbReference type="Proteomes" id="UP000184164">
    <property type="component" value="Unassembled WGS sequence"/>
</dbReference>
<dbReference type="AlphaFoldDB" id="A0A1M4YU12"/>
<keyword evidence="4" id="KW-0378">Hydrolase</keyword>
<proteinExistence type="inferred from homology"/>
<dbReference type="EMBL" id="FQUM01000003">
    <property type="protein sequence ID" value="SHF08846.1"/>
    <property type="molecule type" value="Genomic_DNA"/>
</dbReference>
<dbReference type="InterPro" id="IPR050546">
    <property type="entry name" value="Glycosyl_Hydrlase_16"/>
</dbReference>
<dbReference type="CDD" id="cd00146">
    <property type="entry name" value="PKD"/>
    <property type="match status" value="1"/>
</dbReference>
<dbReference type="PANTHER" id="PTHR10963">
    <property type="entry name" value="GLYCOSYL HYDROLASE-RELATED"/>
    <property type="match status" value="1"/>
</dbReference>
<protein>
    <submittedName>
        <fullName evidence="4">Glycosyl hydrolases family 16</fullName>
    </submittedName>
</protein>
<dbReference type="InterPro" id="IPR000601">
    <property type="entry name" value="PKD_dom"/>
</dbReference>
<dbReference type="InterPro" id="IPR035986">
    <property type="entry name" value="PKD_dom_sf"/>
</dbReference>
<name>A0A1M4YU12_9BACT</name>
<gene>
    <name evidence="4" type="ORF">SAMN05444274_103453</name>
</gene>
<sequence>MKNLKYILILLLGFQLVFTGCEEKNYELGELVTPSNVEVTFEVVGVDEENPYGDGSGIVNFVATADNEITFNYLFGDGKDNKVAPDGKTSHRFSRPGVNTYNVTVAAVGTGGLSASKTIQVEVYSSFSDEEALELLTGGSSKTWYWAADQPGHIGLGPNSDVEGKTFADWYNAAPYEKECMYSAEFVFTKTGDGEMTFEQTVGPSYIPGTYAGKIGVGADACYGEDVVTNMFGVKNVSFSPASSIATEAGGYRGTSITISDGGTLGWYVGKSEFEIIQVTNNILKVRIEEDSEYAWYQTLTSVKPGTEKETVDVEYSNLVWSDEFDTDGQPAASNWTYDIGTGDNGWGNGEAQFYTDRAENVTVADGVLKITTKKEEYQGRSYTSSRINTSGLFDFTYGRVDVRAKLPEGGGTWPAIWMLGSSFESAGWPACGEIDIMEAIGNNPGHIQAAIHTSSSSGATENMGSTTVEDASSAFHVYSVNWSPDQISFLVDDEIYYTYKPEVKDADTWPFDAPQFIILNVAMGGSLGGQIADSFAESTMEIDYVRVYK</sequence>
<evidence type="ECO:0000256" key="1">
    <source>
        <dbReference type="ARBA" id="ARBA00006865"/>
    </source>
</evidence>
<dbReference type="OrthoDB" id="9809583at2"/>
<dbReference type="InterPro" id="IPR000757">
    <property type="entry name" value="Beta-glucanase-like"/>
</dbReference>
<dbReference type="STRING" id="1484053.SAMN05444274_103453"/>
<comment type="similarity">
    <text evidence="1">Belongs to the glycosyl hydrolase 16 family.</text>
</comment>
<dbReference type="Pfam" id="PF00722">
    <property type="entry name" value="Glyco_hydro_16"/>
    <property type="match status" value="1"/>
</dbReference>
<dbReference type="GO" id="GO:0005975">
    <property type="term" value="P:carbohydrate metabolic process"/>
    <property type="evidence" value="ECO:0007669"/>
    <property type="project" value="InterPro"/>
</dbReference>
<dbReference type="CDD" id="cd08023">
    <property type="entry name" value="GH16_laminarinase_like"/>
    <property type="match status" value="1"/>
</dbReference>
<dbReference type="Gene3D" id="2.60.120.200">
    <property type="match status" value="1"/>
</dbReference>
<organism evidence="4 5">
    <name type="scientific">Mariniphaga anaerophila</name>
    <dbReference type="NCBI Taxonomy" id="1484053"/>
    <lineage>
        <taxon>Bacteria</taxon>
        <taxon>Pseudomonadati</taxon>
        <taxon>Bacteroidota</taxon>
        <taxon>Bacteroidia</taxon>
        <taxon>Marinilabiliales</taxon>
        <taxon>Prolixibacteraceae</taxon>
        <taxon>Mariniphaga</taxon>
    </lineage>
</organism>
<evidence type="ECO:0000259" key="3">
    <source>
        <dbReference type="PROSITE" id="PS51762"/>
    </source>
</evidence>
<evidence type="ECO:0000313" key="4">
    <source>
        <dbReference type="EMBL" id="SHF08846.1"/>
    </source>
</evidence>
<dbReference type="InterPro" id="IPR013320">
    <property type="entry name" value="ConA-like_dom_sf"/>
</dbReference>
<evidence type="ECO:0000313" key="5">
    <source>
        <dbReference type="Proteomes" id="UP000184164"/>
    </source>
</evidence>
<dbReference type="InterPro" id="IPR013783">
    <property type="entry name" value="Ig-like_fold"/>
</dbReference>
<dbReference type="PROSITE" id="PS50093">
    <property type="entry name" value="PKD"/>
    <property type="match status" value="1"/>
</dbReference>
<evidence type="ECO:0000259" key="2">
    <source>
        <dbReference type="PROSITE" id="PS50093"/>
    </source>
</evidence>
<feature type="domain" description="PKD" evidence="2">
    <location>
        <begin position="64"/>
        <end position="123"/>
    </location>
</feature>
<dbReference type="Gene3D" id="2.60.40.10">
    <property type="entry name" value="Immunoglobulins"/>
    <property type="match status" value="1"/>
</dbReference>
<feature type="domain" description="GH16" evidence="3">
    <location>
        <begin position="314"/>
        <end position="550"/>
    </location>
</feature>
<dbReference type="GO" id="GO:0004553">
    <property type="term" value="F:hydrolase activity, hydrolyzing O-glycosyl compounds"/>
    <property type="evidence" value="ECO:0007669"/>
    <property type="project" value="InterPro"/>
</dbReference>
<dbReference type="SUPFAM" id="SSF49299">
    <property type="entry name" value="PKD domain"/>
    <property type="match status" value="1"/>
</dbReference>